<reference evidence="3" key="1">
    <citation type="journal article" date="2019" name="Int. J. Syst. Evol. Microbiol.">
        <title>The Global Catalogue of Microorganisms (GCM) 10K type strain sequencing project: providing services to taxonomists for standard genome sequencing and annotation.</title>
        <authorList>
            <consortium name="The Broad Institute Genomics Platform"/>
            <consortium name="The Broad Institute Genome Sequencing Center for Infectious Disease"/>
            <person name="Wu L."/>
            <person name="Ma J."/>
        </authorList>
    </citation>
    <scope>NUCLEOTIDE SEQUENCE [LARGE SCALE GENOMIC DNA]</scope>
    <source>
        <strain evidence="3">JCM 18304</strain>
    </source>
</reference>
<dbReference type="PANTHER" id="PTHR46211">
    <property type="entry name" value="GLYCEROPHOSPHORYL DIESTER PHOSPHODIESTERASE"/>
    <property type="match status" value="1"/>
</dbReference>
<dbReference type="EMBL" id="BAABJQ010000012">
    <property type="protein sequence ID" value="GAA5189377.1"/>
    <property type="molecule type" value="Genomic_DNA"/>
</dbReference>
<evidence type="ECO:0000313" key="3">
    <source>
        <dbReference type="Proteomes" id="UP001501570"/>
    </source>
</evidence>
<gene>
    <name evidence="2" type="ORF">GCM10023322_42120</name>
</gene>
<comment type="caution">
    <text evidence="2">The sequence shown here is derived from an EMBL/GenBank/DDBJ whole genome shotgun (WGS) entry which is preliminary data.</text>
</comment>
<accession>A0ABP9S1K8</accession>
<organism evidence="2 3">
    <name type="scientific">Rugosimonospora acidiphila</name>
    <dbReference type="NCBI Taxonomy" id="556531"/>
    <lineage>
        <taxon>Bacteria</taxon>
        <taxon>Bacillati</taxon>
        <taxon>Actinomycetota</taxon>
        <taxon>Actinomycetes</taxon>
        <taxon>Micromonosporales</taxon>
        <taxon>Micromonosporaceae</taxon>
        <taxon>Rugosimonospora</taxon>
    </lineage>
</organism>
<evidence type="ECO:0000313" key="2">
    <source>
        <dbReference type="EMBL" id="GAA5189377.1"/>
    </source>
</evidence>
<feature type="domain" description="GP-PDE" evidence="1">
    <location>
        <begin position="6"/>
        <end position="264"/>
    </location>
</feature>
<dbReference type="PROSITE" id="PS51704">
    <property type="entry name" value="GP_PDE"/>
    <property type="match status" value="1"/>
</dbReference>
<dbReference type="InterPro" id="IPR030395">
    <property type="entry name" value="GP_PDE_dom"/>
</dbReference>
<keyword evidence="3" id="KW-1185">Reference proteome</keyword>
<evidence type="ECO:0000259" key="1">
    <source>
        <dbReference type="PROSITE" id="PS51704"/>
    </source>
</evidence>
<dbReference type="Proteomes" id="UP001501570">
    <property type="component" value="Unassembled WGS sequence"/>
</dbReference>
<sequence>MAETGPLVFAHRGSSEALPEHTLGAYLRAVDEGADGLECDVRLTRDGHLICMHDRRLERTSNGRGVVSAHTLAELNQLDFGSWHPPWPDSPDDLILDRRGGHAAVLTLERLLDAALAAGRPIRLLIETKHPARFGHLVEVRLVAMLRRYGLERPGESPVRVTVMSFSPGALRRVRQLAPELPTVLLMDLLPPWLRDGRLPSGIRIAGPGIRVIRNRPRLAERLRGQGNELYVWTVNTAADVDLVLTLGADGIISDRPRFVLDRLGR</sequence>
<name>A0ABP9S1K8_9ACTN</name>
<dbReference type="RefSeq" id="WP_345631968.1">
    <property type="nucleotide sequence ID" value="NZ_BAABJQ010000012.1"/>
</dbReference>
<protein>
    <submittedName>
        <fullName evidence="2">Glycerophosphodiester phosphodiesterase</fullName>
    </submittedName>
</protein>
<dbReference type="Gene3D" id="3.20.20.190">
    <property type="entry name" value="Phosphatidylinositol (PI) phosphodiesterase"/>
    <property type="match status" value="1"/>
</dbReference>
<proteinExistence type="predicted"/>
<dbReference type="PANTHER" id="PTHR46211:SF13">
    <property type="entry name" value="GLYCEROPHOSPHODIESTER PHOSPHODIESTERASE 1-RELATED"/>
    <property type="match status" value="1"/>
</dbReference>
<dbReference type="InterPro" id="IPR017946">
    <property type="entry name" value="PLC-like_Pdiesterase_TIM-brl"/>
</dbReference>
<dbReference type="SUPFAM" id="SSF51695">
    <property type="entry name" value="PLC-like phosphodiesterases"/>
    <property type="match status" value="1"/>
</dbReference>
<dbReference type="Pfam" id="PF03009">
    <property type="entry name" value="GDPD"/>
    <property type="match status" value="1"/>
</dbReference>